<gene>
    <name evidence="2" type="ORF">GWK08_16530</name>
</gene>
<keyword evidence="1" id="KW-1133">Transmembrane helix</keyword>
<dbReference type="Pfam" id="PF19578">
    <property type="entry name" value="DUF6090"/>
    <property type="match status" value="1"/>
</dbReference>
<dbReference type="EMBL" id="JAABOO010000004">
    <property type="protein sequence ID" value="NER15062.1"/>
    <property type="molecule type" value="Genomic_DNA"/>
</dbReference>
<keyword evidence="1" id="KW-0812">Transmembrane</keyword>
<reference evidence="2 3" key="1">
    <citation type="submission" date="2020-01" db="EMBL/GenBank/DDBJ databases">
        <title>Leptobacterium flavescens.</title>
        <authorList>
            <person name="Wang G."/>
        </authorList>
    </citation>
    <scope>NUCLEOTIDE SEQUENCE [LARGE SCALE GENOMIC DNA]</scope>
    <source>
        <strain evidence="2 3">KCTC 22160</strain>
    </source>
</reference>
<dbReference type="RefSeq" id="WP_163608361.1">
    <property type="nucleotide sequence ID" value="NZ_JAABOO010000004.1"/>
</dbReference>
<proteinExistence type="predicted"/>
<comment type="caution">
    <text evidence="2">The sequence shown here is derived from an EMBL/GenBank/DDBJ whole genome shotgun (WGS) entry which is preliminary data.</text>
</comment>
<dbReference type="AlphaFoldDB" id="A0A6P0UR98"/>
<sequence length="246" mass="28766">MATFFRKIRSKLLSENKITKYLIYAVGEIFLVVIGILIAIQVNNWNENRKEVAQQQAYEKRLIGELRIDLSKLRSLDSTGNLKKKLIYDYIDYYNSTSSDPELLNQKIETLNVSKRIFYTNAYTIQDLITTGNLALFPEHKRAAILQLKNIHDQYLYYETSTIEDVALYEQEIKKTFDLLNLNGLSNKEITGSKPYDQNLQSDQFRIFHNSLVESLKLFEFQSEMYEVMTKETSKLLEVLMKNNKG</sequence>
<protein>
    <submittedName>
        <fullName evidence="2">Uncharacterized protein</fullName>
    </submittedName>
</protein>
<accession>A0A6P0UR98</accession>
<dbReference type="Proteomes" id="UP000468581">
    <property type="component" value="Unassembled WGS sequence"/>
</dbReference>
<keyword evidence="3" id="KW-1185">Reference proteome</keyword>
<evidence type="ECO:0000313" key="2">
    <source>
        <dbReference type="EMBL" id="NER15062.1"/>
    </source>
</evidence>
<evidence type="ECO:0000256" key="1">
    <source>
        <dbReference type="SAM" id="Phobius"/>
    </source>
</evidence>
<dbReference type="InterPro" id="IPR045749">
    <property type="entry name" value="DUF6090"/>
</dbReference>
<name>A0A6P0UR98_9FLAO</name>
<keyword evidence="1" id="KW-0472">Membrane</keyword>
<organism evidence="2 3">
    <name type="scientific">Leptobacterium flavescens</name>
    <dbReference type="NCBI Taxonomy" id="472055"/>
    <lineage>
        <taxon>Bacteria</taxon>
        <taxon>Pseudomonadati</taxon>
        <taxon>Bacteroidota</taxon>
        <taxon>Flavobacteriia</taxon>
        <taxon>Flavobacteriales</taxon>
        <taxon>Flavobacteriaceae</taxon>
        <taxon>Leptobacterium</taxon>
    </lineage>
</organism>
<evidence type="ECO:0000313" key="3">
    <source>
        <dbReference type="Proteomes" id="UP000468581"/>
    </source>
</evidence>
<feature type="transmembrane region" description="Helical" evidence="1">
    <location>
        <begin position="21"/>
        <end position="40"/>
    </location>
</feature>